<gene>
    <name evidence="2" type="ORF">Pcinc_014448</name>
</gene>
<reference evidence="2" key="1">
    <citation type="submission" date="2023-10" db="EMBL/GenBank/DDBJ databases">
        <title>Genome assemblies of two species of porcelain crab, Petrolisthes cinctipes and Petrolisthes manimaculis (Anomura: Porcellanidae).</title>
        <authorList>
            <person name="Angst P."/>
        </authorList>
    </citation>
    <scope>NUCLEOTIDE SEQUENCE</scope>
    <source>
        <strain evidence="2">PB745_01</strain>
        <tissue evidence="2">Gill</tissue>
    </source>
</reference>
<sequence length="569" mass="61907">MVGMNFMDSHPATCRYCAFWSMHRSSTHTSKSARTPRTPKTPKGILKCRLFFPVDIDDTTDSNETKRAKSQPPPDLTDAQFKVVTEPEDKANTSKDGEKEKIKTKKPSLPPKDKANKDSGKENLKTKKPSSTLEDKTTKDSGKDKIKNKKPPPPPPPPRSSSSSSSAEGGKTRKKTPSPPPSLRASSTTNGAAAVTDDDLPPPPHLASSPDQNGEHGYQNTEEKDKSGDTPSELHTPETLPTFASTSANKGFQSDEYASNSAPTEPPIVSAEPILLLSPPPPAKTEPFSKPLVVAEQKRKSEGEQIDGDTTAAAVVVDVKPSEPVTPQTSDMLTGQSLQSVIDQLTQAVLENITELSSQAVFEQSFQPVIEHTTEQFSKPVFEQQGIQPVTEQSSSSLEPIIEHPLPSPQPIQEQPIYANDPTPVPFSDRDGSDAASESKWDQKEERNEAVESATQQQQALPEERNEAVESATKQQQQQAIPEERIEAVESATQQQQAFPDPAAKVLTSEKPGVLMGSVSEKLRVPESSPESRPSLVIEEDFALLENHVYKTVVSPVHYGQVQLISVQL</sequence>
<feature type="compositionally biased region" description="Basic and acidic residues" evidence="1">
    <location>
        <begin position="428"/>
        <end position="450"/>
    </location>
</feature>
<feature type="compositionally biased region" description="Polar residues" evidence="1">
    <location>
        <begin position="385"/>
        <end position="398"/>
    </location>
</feature>
<dbReference type="AlphaFoldDB" id="A0AAE1FV20"/>
<feature type="region of interest" description="Disordered" evidence="1">
    <location>
        <begin position="377"/>
        <end position="534"/>
    </location>
</feature>
<proteinExistence type="predicted"/>
<feature type="compositionally biased region" description="Basic and acidic residues" evidence="1">
    <location>
        <begin position="133"/>
        <end position="145"/>
    </location>
</feature>
<organism evidence="2 3">
    <name type="scientific">Petrolisthes cinctipes</name>
    <name type="common">Flat porcelain crab</name>
    <dbReference type="NCBI Taxonomy" id="88211"/>
    <lineage>
        <taxon>Eukaryota</taxon>
        <taxon>Metazoa</taxon>
        <taxon>Ecdysozoa</taxon>
        <taxon>Arthropoda</taxon>
        <taxon>Crustacea</taxon>
        <taxon>Multicrustacea</taxon>
        <taxon>Malacostraca</taxon>
        <taxon>Eumalacostraca</taxon>
        <taxon>Eucarida</taxon>
        <taxon>Decapoda</taxon>
        <taxon>Pleocyemata</taxon>
        <taxon>Anomura</taxon>
        <taxon>Galatheoidea</taxon>
        <taxon>Porcellanidae</taxon>
        <taxon>Petrolisthes</taxon>
    </lineage>
</organism>
<feature type="compositionally biased region" description="Polar residues" evidence="1">
    <location>
        <begin position="242"/>
        <end position="263"/>
    </location>
</feature>
<feature type="compositionally biased region" description="Basic and acidic residues" evidence="1">
    <location>
        <begin position="111"/>
        <end position="125"/>
    </location>
</feature>
<name>A0AAE1FV20_PETCI</name>
<keyword evidence="3" id="KW-1185">Reference proteome</keyword>
<dbReference type="EMBL" id="JAWQEG010001258">
    <property type="protein sequence ID" value="KAK3881099.1"/>
    <property type="molecule type" value="Genomic_DNA"/>
</dbReference>
<accession>A0AAE1FV20</accession>
<evidence type="ECO:0000313" key="2">
    <source>
        <dbReference type="EMBL" id="KAK3881099.1"/>
    </source>
</evidence>
<evidence type="ECO:0000313" key="3">
    <source>
        <dbReference type="Proteomes" id="UP001286313"/>
    </source>
</evidence>
<comment type="caution">
    <text evidence="2">The sequence shown here is derived from an EMBL/GenBank/DDBJ whole genome shotgun (WGS) entry which is preliminary data.</text>
</comment>
<feature type="compositionally biased region" description="Basic and acidic residues" evidence="1">
    <location>
        <begin position="85"/>
        <end position="101"/>
    </location>
</feature>
<protein>
    <submittedName>
        <fullName evidence="2">Uncharacterized protein</fullName>
    </submittedName>
</protein>
<dbReference type="Proteomes" id="UP001286313">
    <property type="component" value="Unassembled WGS sequence"/>
</dbReference>
<feature type="region of interest" description="Disordered" evidence="1">
    <location>
        <begin position="57"/>
        <end position="288"/>
    </location>
</feature>
<evidence type="ECO:0000256" key="1">
    <source>
        <dbReference type="SAM" id="MobiDB-lite"/>
    </source>
</evidence>